<keyword evidence="3" id="KW-1185">Reference proteome</keyword>
<evidence type="ECO:0000256" key="1">
    <source>
        <dbReference type="SAM" id="SignalP"/>
    </source>
</evidence>
<dbReference type="Proteomes" id="UP001139462">
    <property type="component" value="Unassembled WGS sequence"/>
</dbReference>
<name>A0A9X1QZ49_9FLAO</name>
<evidence type="ECO:0000313" key="2">
    <source>
        <dbReference type="EMBL" id="MCG2430518.1"/>
    </source>
</evidence>
<feature type="signal peptide" evidence="1">
    <location>
        <begin position="1"/>
        <end position="18"/>
    </location>
</feature>
<accession>A0A9X1QZ49</accession>
<evidence type="ECO:0000313" key="3">
    <source>
        <dbReference type="Proteomes" id="UP001139462"/>
    </source>
</evidence>
<protein>
    <submittedName>
        <fullName evidence="2">Uncharacterized protein</fullName>
    </submittedName>
</protein>
<keyword evidence="1" id="KW-0732">Signal</keyword>
<dbReference type="EMBL" id="JAIRBB010000002">
    <property type="protein sequence ID" value="MCG2430518.1"/>
    <property type="molecule type" value="Genomic_DNA"/>
</dbReference>
<sequence length="186" mass="20968">MKKVLTIIALAAFTTVFAQDNKNKKQETITTKTAVKSEKGVDVSTKAVTKTQKQAISLSEKDANRTNQEMVVQPATINTEVNYGYEGNRFKFINQRDKDGYRMMTVKDNATHEEYAIIKPTSKNGYYIMSQNGKSSFGYFNDDGDFVVEKYDTDKDAVVSVIYRLNETGGIKPMKSNSVNIQQQDK</sequence>
<proteinExistence type="predicted"/>
<comment type="caution">
    <text evidence="2">The sequence shown here is derived from an EMBL/GenBank/DDBJ whole genome shotgun (WGS) entry which is preliminary data.</text>
</comment>
<gene>
    <name evidence="2" type="ORF">K8344_05255</name>
</gene>
<feature type="chain" id="PRO_5040981753" evidence="1">
    <location>
        <begin position="19"/>
        <end position="186"/>
    </location>
</feature>
<dbReference type="RefSeq" id="WP_139854835.1">
    <property type="nucleotide sequence ID" value="NZ_JAIRBB010000002.1"/>
</dbReference>
<dbReference type="AlphaFoldDB" id="A0A9X1QZ49"/>
<reference evidence="2" key="1">
    <citation type="submission" date="2021-09" db="EMBL/GenBank/DDBJ databases">
        <title>Genome of Aequorivita sp. strain F64183.</title>
        <authorList>
            <person name="Wang Y."/>
        </authorList>
    </citation>
    <scope>NUCLEOTIDE SEQUENCE</scope>
    <source>
        <strain evidence="2">F64183</strain>
    </source>
</reference>
<organism evidence="2 3">
    <name type="scientific">Aequorivita xiaoshiensis</name>
    <dbReference type="NCBI Taxonomy" id="2874476"/>
    <lineage>
        <taxon>Bacteria</taxon>
        <taxon>Pseudomonadati</taxon>
        <taxon>Bacteroidota</taxon>
        <taxon>Flavobacteriia</taxon>
        <taxon>Flavobacteriales</taxon>
        <taxon>Flavobacteriaceae</taxon>
        <taxon>Aequorivita</taxon>
    </lineage>
</organism>